<gene>
    <name evidence="2" type="ORF">ACE3KR_04655</name>
    <name evidence="3" type="ORF">RQP59_08210</name>
</gene>
<keyword evidence="3" id="KW-0808">Transferase</keyword>
<dbReference type="CDD" id="cd03801">
    <property type="entry name" value="GT4_PimA-like"/>
    <property type="match status" value="1"/>
</dbReference>
<dbReference type="EMBL" id="JBHGSI010000001">
    <property type="protein sequence ID" value="MFB4718177.1"/>
    <property type="molecule type" value="Genomic_DNA"/>
</dbReference>
<organism evidence="3">
    <name type="scientific">Enterobacter chuandaensis</name>
    <dbReference type="NCBI Taxonomy" id="2497875"/>
    <lineage>
        <taxon>Bacteria</taxon>
        <taxon>Pseudomonadati</taxon>
        <taxon>Pseudomonadota</taxon>
        <taxon>Gammaproteobacteria</taxon>
        <taxon>Enterobacterales</taxon>
        <taxon>Enterobacteriaceae</taxon>
        <taxon>Enterobacter</taxon>
        <taxon>Enterobacter cloacae complex</taxon>
    </lineage>
</organism>
<dbReference type="EMBL" id="CP135253">
    <property type="protein sequence ID" value="WNS39522.1"/>
    <property type="molecule type" value="Genomic_DNA"/>
</dbReference>
<reference evidence="3" key="1">
    <citation type="submission" date="2023-09" db="EMBL/GenBank/DDBJ databases">
        <title>Coexistence of blaNDM-1 and blaKPC-2 in Enterobacter chuandaensis.</title>
        <authorList>
            <person name="Chen R."/>
        </authorList>
    </citation>
    <scope>NUCLEOTIDE SEQUENCE</scope>
    <source>
        <strain evidence="3">FAHZZU5885</strain>
    </source>
</reference>
<reference evidence="2 4" key="2">
    <citation type="submission" date="2024-09" db="EMBL/GenBank/DDBJ databases">
        <title>Molecular characterization of Carbapenemase-producing Enterobacter cloacae Complex from Infections in Argentina.</title>
        <authorList>
            <person name="De Mendieta J.M."/>
            <person name="Gomez S."/>
        </authorList>
    </citation>
    <scope>NUCLEOTIDE SEQUENCE [LARGE SCALE GENOMIC DNA]</scope>
    <source>
        <strain evidence="2 4">M23267</strain>
    </source>
</reference>
<evidence type="ECO:0000313" key="2">
    <source>
        <dbReference type="EMBL" id="MFB4718177.1"/>
    </source>
</evidence>
<name>A0AA96MC22_9ENTR</name>
<dbReference type="Gene3D" id="3.40.50.2000">
    <property type="entry name" value="Glycogen Phosphorylase B"/>
    <property type="match status" value="2"/>
</dbReference>
<dbReference type="KEGG" id="echu:RQP59_08210"/>
<evidence type="ECO:0000259" key="1">
    <source>
        <dbReference type="Pfam" id="PF00534"/>
    </source>
</evidence>
<dbReference type="AlphaFoldDB" id="A0AA96MC22"/>
<feature type="domain" description="Glycosyl transferase family 1" evidence="1">
    <location>
        <begin position="182"/>
        <end position="328"/>
    </location>
</feature>
<dbReference type="InterPro" id="IPR001296">
    <property type="entry name" value="Glyco_trans_1"/>
</dbReference>
<proteinExistence type="predicted"/>
<dbReference type="Pfam" id="PF00534">
    <property type="entry name" value="Glycos_transf_1"/>
    <property type="match status" value="1"/>
</dbReference>
<dbReference type="GO" id="GO:1901135">
    <property type="term" value="P:carbohydrate derivative metabolic process"/>
    <property type="evidence" value="ECO:0007669"/>
    <property type="project" value="UniProtKB-ARBA"/>
</dbReference>
<accession>A0AA96MC22</accession>
<keyword evidence="4" id="KW-1185">Reference proteome</keyword>
<evidence type="ECO:0000313" key="4">
    <source>
        <dbReference type="Proteomes" id="UP001577381"/>
    </source>
</evidence>
<keyword evidence="3" id="KW-0328">Glycosyltransferase</keyword>
<protein>
    <submittedName>
        <fullName evidence="3">Glycosyltransferase family 4 protein</fullName>
        <ecNumber evidence="3">2.4.-.-</ecNumber>
    </submittedName>
</protein>
<dbReference type="RefSeq" id="WP_265194148.1">
    <property type="nucleotide sequence ID" value="NZ_CP135253.1"/>
</dbReference>
<dbReference type="PANTHER" id="PTHR12526">
    <property type="entry name" value="GLYCOSYLTRANSFERASE"/>
    <property type="match status" value="1"/>
</dbReference>
<evidence type="ECO:0000313" key="3">
    <source>
        <dbReference type="EMBL" id="WNS39522.1"/>
    </source>
</evidence>
<sequence length="350" mass="39871">MNTNLLFIISSLKKGGPVNQLYELLSTYPFLTHPAITVLSLSPLDIPNSRSYDFLSLGHKVVSLQFDGYNFYKIATRIKQYIRENNIDNVISQGIRADISLALLSPENKTRYFTILHNYIGPDYRFTYKKYIALIMTFLHTIALKRLKIIAVSESVSEFILKKYNLRSIVIRNGVTTRENHSKNTLTNCIKLVYVGIIDKRKRVHELISCFSRLKHENLTLDIIGSGEIQNQAIKNDNVLFLGFRNDVHSILPNYNIFVSFSLYEGLPMAALEALSMQIPCILSDIPPHREIISLSANFGCIYDINDNHSFEKAIEYCLSIEPSALKIDYDKLLSSAVMASAYYALIDNH</sequence>
<dbReference type="EC" id="2.4.-.-" evidence="3"/>
<dbReference type="SUPFAM" id="SSF53756">
    <property type="entry name" value="UDP-Glycosyltransferase/glycogen phosphorylase"/>
    <property type="match status" value="1"/>
</dbReference>
<dbReference type="Proteomes" id="UP001577381">
    <property type="component" value="Unassembled WGS sequence"/>
</dbReference>
<dbReference type="GO" id="GO:0016757">
    <property type="term" value="F:glycosyltransferase activity"/>
    <property type="evidence" value="ECO:0007669"/>
    <property type="project" value="UniProtKB-KW"/>
</dbReference>